<evidence type="ECO:0000256" key="24">
    <source>
        <dbReference type="ARBA" id="ARBA00044938"/>
    </source>
</evidence>
<keyword evidence="22 27" id="KW-0486">Methionine biosynthesis</keyword>
<dbReference type="Gene3D" id="3.40.50.720">
    <property type="entry name" value="NAD(P)-binding Rossmann-like Domain"/>
    <property type="match status" value="1"/>
</dbReference>
<evidence type="ECO:0000256" key="16">
    <source>
        <dbReference type="ARBA" id="ARBA00022840"/>
    </source>
</evidence>
<dbReference type="Pfam" id="PF00742">
    <property type="entry name" value="Homoserine_dh"/>
    <property type="match status" value="1"/>
</dbReference>
<feature type="binding site" evidence="29">
    <location>
        <position position="241"/>
    </location>
    <ligand>
        <name>L-homoserine</name>
        <dbReference type="ChEBI" id="CHEBI:57476"/>
    </ligand>
</feature>
<keyword evidence="13" id="KW-0479">Metal-binding</keyword>
<dbReference type="GO" id="GO:0005524">
    <property type="term" value="F:ATP binding"/>
    <property type="evidence" value="ECO:0007669"/>
    <property type="project" value="UniProtKB-KW"/>
</dbReference>
<keyword evidence="11" id="KW-0808">Transferase</keyword>
<dbReference type="InterPro" id="IPR036291">
    <property type="entry name" value="NAD(P)-bd_dom_sf"/>
</dbReference>
<evidence type="ECO:0000256" key="27">
    <source>
        <dbReference type="PIRNR" id="PIRNR036497"/>
    </source>
</evidence>
<evidence type="ECO:0000256" key="28">
    <source>
        <dbReference type="PIRSR" id="PIRSR036497-1"/>
    </source>
</evidence>
<dbReference type="PANTHER" id="PTHR43070:SF5">
    <property type="entry name" value="HOMOSERINE DEHYDROGENASE"/>
    <property type="match status" value="1"/>
</dbReference>
<evidence type="ECO:0000313" key="35">
    <source>
        <dbReference type="Proteomes" id="UP001054857"/>
    </source>
</evidence>
<keyword evidence="35" id="KW-1185">Reference proteome</keyword>
<evidence type="ECO:0000256" key="6">
    <source>
        <dbReference type="ARBA" id="ARBA00005139"/>
    </source>
</evidence>
<keyword evidence="23" id="KW-0511">Multifunctional enzyme</keyword>
<keyword evidence="21" id="KW-0457">Lysine biosynthesis</keyword>
<evidence type="ECO:0000256" key="18">
    <source>
        <dbReference type="ARBA" id="ARBA00023002"/>
    </source>
</evidence>
<evidence type="ECO:0000256" key="15">
    <source>
        <dbReference type="ARBA" id="ARBA00022777"/>
    </source>
</evidence>
<dbReference type="GO" id="GO:0046872">
    <property type="term" value="F:metal ion binding"/>
    <property type="evidence" value="ECO:0007669"/>
    <property type="project" value="UniProtKB-KW"/>
</dbReference>
<comment type="similarity">
    <text evidence="7 27 31">Belongs to the homoserine dehydrogenase family.</text>
</comment>
<feature type="active site" description="Proton donor" evidence="28">
    <location>
        <position position="256"/>
    </location>
</feature>
<dbReference type="GO" id="GO:0009090">
    <property type="term" value="P:homoserine biosynthetic process"/>
    <property type="evidence" value="ECO:0007669"/>
    <property type="project" value="TreeGrafter"/>
</dbReference>
<keyword evidence="10 27" id="KW-0028">Amino-acid biosynthesis</keyword>
<dbReference type="GO" id="GO:0004072">
    <property type="term" value="F:aspartate kinase activity"/>
    <property type="evidence" value="ECO:0007669"/>
    <property type="project" value="UniProtKB-EC"/>
</dbReference>
<comment type="catalytic activity">
    <reaction evidence="25">
        <text>L-aspartate + ATP = 4-phospho-L-aspartate + ADP</text>
        <dbReference type="Rhea" id="RHEA:23776"/>
        <dbReference type="ChEBI" id="CHEBI:29991"/>
        <dbReference type="ChEBI" id="CHEBI:30616"/>
        <dbReference type="ChEBI" id="CHEBI:57535"/>
        <dbReference type="ChEBI" id="CHEBI:456216"/>
        <dbReference type="EC" id="2.7.2.4"/>
    </reaction>
    <physiologicalReaction direction="left-to-right" evidence="25">
        <dbReference type="Rhea" id="RHEA:23777"/>
    </physiologicalReaction>
</comment>
<dbReference type="GO" id="GO:0004412">
    <property type="term" value="F:homoserine dehydrogenase activity"/>
    <property type="evidence" value="ECO:0007669"/>
    <property type="project" value="UniProtKB-EC"/>
</dbReference>
<evidence type="ECO:0000256" key="20">
    <source>
        <dbReference type="ARBA" id="ARBA00023053"/>
    </source>
</evidence>
<comment type="function">
    <text evidence="24">Bifunctional aspartate kinase and homoserine dehydrogenase that catalyzes the first and the third steps toward the synthesis of lysine, methionine and threonine from aspartate.</text>
</comment>
<evidence type="ECO:0000256" key="17">
    <source>
        <dbReference type="ARBA" id="ARBA00022857"/>
    </source>
</evidence>
<dbReference type="GO" id="GO:0050661">
    <property type="term" value="F:NADP binding"/>
    <property type="evidence" value="ECO:0007669"/>
    <property type="project" value="InterPro"/>
</dbReference>
<comment type="pathway">
    <text evidence="2">Amino-acid biosynthesis; L-lysine biosynthesis via DAP pathway; (S)-tetrahydrodipicolinate from L-aspartate: step 1/4.</text>
</comment>
<name>A0AAD3DYX7_9CHLO</name>
<comment type="similarity">
    <text evidence="8">In the C-terminal section; belongs to the homoserine dehydrogenase family.</text>
</comment>
<keyword evidence="12 27" id="KW-0791">Threonine biosynthesis</keyword>
<dbReference type="EMBL" id="BMAR01000032">
    <property type="protein sequence ID" value="GFR49787.1"/>
    <property type="molecule type" value="Genomic_DNA"/>
</dbReference>
<accession>A0AAD3DYX7</accession>
<evidence type="ECO:0000256" key="2">
    <source>
        <dbReference type="ARBA" id="ARBA00004766"/>
    </source>
</evidence>
<feature type="domain" description="Homoserine dehydrogenase catalytic" evidence="32">
    <location>
        <begin position="188"/>
        <end position="388"/>
    </location>
</feature>
<evidence type="ECO:0000256" key="22">
    <source>
        <dbReference type="ARBA" id="ARBA00023167"/>
    </source>
</evidence>
<evidence type="ECO:0000259" key="32">
    <source>
        <dbReference type="Pfam" id="PF00742"/>
    </source>
</evidence>
<evidence type="ECO:0000256" key="5">
    <source>
        <dbReference type="ARBA" id="ARBA00005062"/>
    </source>
</evidence>
<dbReference type="FunFam" id="3.30.360.10:FF:000006">
    <property type="entry name" value="Bifunctional aspartokinase/homoserine dehydrogenase"/>
    <property type="match status" value="1"/>
</dbReference>
<dbReference type="EC" id="1.1.1.3" evidence="27 30"/>
<feature type="binding site" evidence="29">
    <location>
        <position position="153"/>
    </location>
    <ligand>
        <name>NADPH</name>
        <dbReference type="ChEBI" id="CHEBI:57783"/>
    </ligand>
</feature>
<evidence type="ECO:0000259" key="33">
    <source>
        <dbReference type="Pfam" id="PF03447"/>
    </source>
</evidence>
<keyword evidence="16" id="KW-0067">ATP-binding</keyword>
<dbReference type="PANTHER" id="PTHR43070">
    <property type="match status" value="1"/>
</dbReference>
<evidence type="ECO:0000256" key="21">
    <source>
        <dbReference type="ARBA" id="ARBA00023154"/>
    </source>
</evidence>
<reference evidence="34 35" key="1">
    <citation type="journal article" date="2021" name="Sci. Rep.">
        <title>Genome sequencing of the multicellular alga Astrephomene provides insights into convergent evolution of germ-soma differentiation.</title>
        <authorList>
            <person name="Yamashita S."/>
            <person name="Yamamoto K."/>
            <person name="Matsuzaki R."/>
            <person name="Suzuki S."/>
            <person name="Yamaguchi H."/>
            <person name="Hirooka S."/>
            <person name="Minakuchi Y."/>
            <person name="Miyagishima S."/>
            <person name="Kawachi M."/>
            <person name="Toyoda A."/>
            <person name="Nozaki H."/>
        </authorList>
    </citation>
    <scope>NUCLEOTIDE SEQUENCE [LARGE SCALE GENOMIC DNA]</scope>
    <source>
        <strain evidence="34 35">NIES-4017</strain>
    </source>
</reference>
<gene>
    <name evidence="34" type="ORF">Agub_g11724</name>
</gene>
<evidence type="ECO:0000256" key="3">
    <source>
        <dbReference type="ARBA" id="ARBA00004986"/>
    </source>
</evidence>
<comment type="catalytic activity">
    <reaction evidence="26">
        <text>L-homoserine + NADP(+) = L-aspartate 4-semialdehyde + NADPH + H(+)</text>
        <dbReference type="Rhea" id="RHEA:15761"/>
        <dbReference type="ChEBI" id="CHEBI:15378"/>
        <dbReference type="ChEBI" id="CHEBI:57476"/>
        <dbReference type="ChEBI" id="CHEBI:57783"/>
        <dbReference type="ChEBI" id="CHEBI:58349"/>
        <dbReference type="ChEBI" id="CHEBI:537519"/>
        <dbReference type="EC" id="1.1.1.3"/>
    </reaction>
    <physiologicalReaction direction="right-to-left" evidence="26">
        <dbReference type="Rhea" id="RHEA:15763"/>
    </physiologicalReaction>
</comment>
<dbReference type="Gene3D" id="3.30.360.10">
    <property type="entry name" value="Dihydrodipicolinate Reductase, domain 2"/>
    <property type="match status" value="1"/>
</dbReference>
<dbReference type="GO" id="GO:0009086">
    <property type="term" value="P:methionine biosynthetic process"/>
    <property type="evidence" value="ECO:0007669"/>
    <property type="project" value="UniProtKB-KW"/>
</dbReference>
<dbReference type="Pfam" id="PF03447">
    <property type="entry name" value="NAD_binding_3"/>
    <property type="match status" value="1"/>
</dbReference>
<dbReference type="AlphaFoldDB" id="A0AAD3DYX7"/>
<dbReference type="PROSITE" id="PS01042">
    <property type="entry name" value="HOMOSER_DHGENASE"/>
    <property type="match status" value="1"/>
</dbReference>
<dbReference type="SUPFAM" id="SSF51735">
    <property type="entry name" value="NAD(P)-binding Rossmann-fold domains"/>
    <property type="match status" value="1"/>
</dbReference>
<evidence type="ECO:0000256" key="25">
    <source>
        <dbReference type="ARBA" id="ARBA00048561"/>
    </source>
</evidence>
<keyword evidence="17 27" id="KW-0521">NADP</keyword>
<evidence type="ECO:0000313" key="34">
    <source>
        <dbReference type="EMBL" id="GFR49787.1"/>
    </source>
</evidence>
<sequence length="397" mass="41573">MATQQVDGAQLAPSSQPLTVAIGLIGPGLIGSAFLRQLLKQAPRLLAPLHASSLTVVGVANSRRMLLRSSVAVASAEGSWEQQLTNEGEPMDLSRFISAIAAAASPASSSSGSFPAPAPRPCGVLVDCSASEEVAAAYPAAVRAGLHVITPNKKFGAGPLARYQELMRLSERCQRRFMYEATVGAGLPVISTLQSLMQTGDRIIRVEGILSGTLSYIFNTYKPGMRFSDVVADAKAKGYTEPDPRDDLSGLDVARKVVILAREVGLAVELEGLQVESLVPQPLSDPGVTSIEAFMQGLPQHDEAMSARAAEADAAGGVVRYVGCVDVEAGSAGVSLRSYPSGHPFAQLSGSDNLLVITSERYLERPLCVRGPGAGAEVTAAGVFGDLIQVIRSHPRL</sequence>
<dbReference type="SUPFAM" id="SSF55347">
    <property type="entry name" value="Glyceraldehyde-3-phosphate dehydrogenase-like, C-terminal domain"/>
    <property type="match status" value="1"/>
</dbReference>
<keyword evidence="19" id="KW-0520">NAD</keyword>
<keyword evidence="14" id="KW-0547">Nucleotide-binding</keyword>
<evidence type="ECO:0000256" key="10">
    <source>
        <dbReference type="ARBA" id="ARBA00022605"/>
    </source>
</evidence>
<evidence type="ECO:0000256" key="9">
    <source>
        <dbReference type="ARBA" id="ARBA00010046"/>
    </source>
</evidence>
<dbReference type="InterPro" id="IPR001342">
    <property type="entry name" value="HDH_cat"/>
</dbReference>
<dbReference type="GO" id="GO:0009088">
    <property type="term" value="P:threonine biosynthetic process"/>
    <property type="evidence" value="ECO:0007669"/>
    <property type="project" value="UniProtKB-KW"/>
</dbReference>
<evidence type="ECO:0000256" key="7">
    <source>
        <dbReference type="ARBA" id="ARBA00006753"/>
    </source>
</evidence>
<evidence type="ECO:0000256" key="8">
    <source>
        <dbReference type="ARBA" id="ARBA00007952"/>
    </source>
</evidence>
<evidence type="ECO:0000256" key="12">
    <source>
        <dbReference type="ARBA" id="ARBA00022697"/>
    </source>
</evidence>
<dbReference type="InterPro" id="IPR005106">
    <property type="entry name" value="Asp/hSer_DH_NAD-bd"/>
</dbReference>
<evidence type="ECO:0000256" key="4">
    <source>
        <dbReference type="ARBA" id="ARBA00005056"/>
    </source>
</evidence>
<comment type="pathway">
    <text evidence="4 30">Amino-acid biosynthesis; L-threonine biosynthesis; L-threonine from L-aspartate: step 3/5.</text>
</comment>
<protein>
    <recommendedName>
        <fullName evidence="27 30">Homoserine dehydrogenase</fullName>
        <shortName evidence="27">HDH</shortName>
        <ecNumber evidence="27 30">1.1.1.3</ecNumber>
    </recommendedName>
</protein>
<keyword evidence="18 27" id="KW-0560">Oxidoreductase</keyword>
<comment type="pathway">
    <text evidence="6">Amino-acid biosynthesis; L-threonine biosynthesis; L-threonine from L-aspartate: step 1/5.</text>
</comment>
<evidence type="ECO:0000256" key="31">
    <source>
        <dbReference type="RuleBase" id="RU004171"/>
    </source>
</evidence>
<dbReference type="FunFam" id="3.40.50.720:FF:000083">
    <property type="entry name" value="Bifunctional aspartokinase/homoserine dehydrogenase"/>
    <property type="match status" value="1"/>
</dbReference>
<dbReference type="PIRSF" id="PIRSF036497">
    <property type="entry name" value="HDH_short"/>
    <property type="match status" value="1"/>
</dbReference>
<evidence type="ECO:0000256" key="23">
    <source>
        <dbReference type="ARBA" id="ARBA00023268"/>
    </source>
</evidence>
<keyword evidence="20" id="KW-0915">Sodium</keyword>
<comment type="caution">
    <text evidence="34">The sequence shown here is derived from an EMBL/GenBank/DDBJ whole genome shotgun (WGS) entry which is preliminary data.</text>
</comment>
<dbReference type="InterPro" id="IPR011147">
    <property type="entry name" value="Bifunc_Aspkin/hSer_DH"/>
</dbReference>
<comment type="cofactor">
    <cofactor evidence="1">
        <name>a metal cation</name>
        <dbReference type="ChEBI" id="CHEBI:25213"/>
    </cofactor>
</comment>
<evidence type="ECO:0000256" key="30">
    <source>
        <dbReference type="RuleBase" id="RU000579"/>
    </source>
</evidence>
<dbReference type="InterPro" id="IPR019811">
    <property type="entry name" value="HDH_CS"/>
</dbReference>
<keyword evidence="15" id="KW-0418">Kinase</keyword>
<evidence type="ECO:0000256" key="1">
    <source>
        <dbReference type="ARBA" id="ARBA00001920"/>
    </source>
</evidence>
<dbReference type="InterPro" id="IPR022697">
    <property type="entry name" value="HDH_short"/>
</dbReference>
<evidence type="ECO:0000256" key="29">
    <source>
        <dbReference type="PIRSR" id="PIRSR036497-2"/>
    </source>
</evidence>
<dbReference type="GO" id="GO:0009085">
    <property type="term" value="P:lysine biosynthetic process"/>
    <property type="evidence" value="ECO:0007669"/>
    <property type="project" value="UniProtKB-KW"/>
</dbReference>
<feature type="domain" description="Aspartate/homoserine dehydrogenase NAD-binding" evidence="33">
    <location>
        <begin position="26"/>
        <end position="180"/>
    </location>
</feature>
<organism evidence="34 35">
    <name type="scientific">Astrephomene gubernaculifera</name>
    <dbReference type="NCBI Taxonomy" id="47775"/>
    <lineage>
        <taxon>Eukaryota</taxon>
        <taxon>Viridiplantae</taxon>
        <taxon>Chlorophyta</taxon>
        <taxon>core chlorophytes</taxon>
        <taxon>Chlorophyceae</taxon>
        <taxon>CS clade</taxon>
        <taxon>Chlamydomonadales</taxon>
        <taxon>Astrephomenaceae</taxon>
        <taxon>Astrephomene</taxon>
    </lineage>
</organism>
<evidence type="ECO:0000256" key="26">
    <source>
        <dbReference type="ARBA" id="ARBA00048841"/>
    </source>
</evidence>
<evidence type="ECO:0000256" key="11">
    <source>
        <dbReference type="ARBA" id="ARBA00022679"/>
    </source>
</evidence>
<feature type="binding site" evidence="29">
    <location>
        <begin position="26"/>
        <end position="31"/>
    </location>
    <ligand>
        <name>NADP(+)</name>
        <dbReference type="ChEBI" id="CHEBI:58349"/>
    </ligand>
</feature>
<dbReference type="Proteomes" id="UP001054857">
    <property type="component" value="Unassembled WGS sequence"/>
</dbReference>
<evidence type="ECO:0000256" key="14">
    <source>
        <dbReference type="ARBA" id="ARBA00022741"/>
    </source>
</evidence>
<proteinExistence type="inferred from homology"/>
<evidence type="ECO:0000256" key="13">
    <source>
        <dbReference type="ARBA" id="ARBA00022723"/>
    </source>
</evidence>
<comment type="pathway">
    <text evidence="3">Amino-acid biosynthesis; L-methionine biosynthesis via de novo pathway; L-homoserine from L-aspartate: step 1/3.</text>
</comment>
<comment type="pathway">
    <text evidence="5 30">Amino-acid biosynthesis; L-methionine biosynthesis via de novo pathway; L-homoserine from L-aspartate: step 3/3.</text>
</comment>
<comment type="similarity">
    <text evidence="9">In the N-terminal section; belongs to the aspartokinase family.</text>
</comment>
<evidence type="ECO:0000256" key="19">
    <source>
        <dbReference type="ARBA" id="ARBA00023027"/>
    </source>
</evidence>